<dbReference type="GO" id="GO:0008794">
    <property type="term" value="F:arsenate reductase (glutaredoxin) activity"/>
    <property type="evidence" value="ECO:0007669"/>
    <property type="project" value="UniProtKB-EC"/>
</dbReference>
<dbReference type="Gene3D" id="3.40.30.10">
    <property type="entry name" value="Glutaredoxin"/>
    <property type="match status" value="1"/>
</dbReference>
<dbReference type="InterPro" id="IPR006659">
    <property type="entry name" value="Arsenate_reductase"/>
</dbReference>
<dbReference type="InterPro" id="IPR036249">
    <property type="entry name" value="Thioredoxin-like_sf"/>
</dbReference>
<organism evidence="6 7">
    <name type="scientific">Fulvivirga sedimenti</name>
    <dbReference type="NCBI Taxonomy" id="2879465"/>
    <lineage>
        <taxon>Bacteria</taxon>
        <taxon>Pseudomonadati</taxon>
        <taxon>Bacteroidota</taxon>
        <taxon>Cytophagia</taxon>
        <taxon>Cytophagales</taxon>
        <taxon>Fulvivirgaceae</taxon>
        <taxon>Fulvivirga</taxon>
    </lineage>
</organism>
<dbReference type="EC" id="1.20.4.1" evidence="6"/>
<dbReference type="InterPro" id="IPR006660">
    <property type="entry name" value="Arsenate_reductase-like"/>
</dbReference>
<dbReference type="EMBL" id="JAIXNE010000002">
    <property type="protein sequence ID" value="MCA6074852.1"/>
    <property type="molecule type" value="Genomic_DNA"/>
</dbReference>
<evidence type="ECO:0000256" key="1">
    <source>
        <dbReference type="ARBA" id="ARBA00007198"/>
    </source>
</evidence>
<dbReference type="EMBL" id="JAIXNE010000004">
    <property type="protein sequence ID" value="MCA6077157.1"/>
    <property type="molecule type" value="Genomic_DNA"/>
</dbReference>
<reference evidence="6" key="1">
    <citation type="submission" date="2021-09" db="EMBL/GenBank/DDBJ databases">
        <title>Fulvivirga sp. isolated from coastal sediment.</title>
        <authorList>
            <person name="Yu H."/>
        </authorList>
    </citation>
    <scope>NUCLEOTIDE SEQUENCE</scope>
    <source>
        <strain evidence="6">1062</strain>
    </source>
</reference>
<dbReference type="PANTHER" id="PTHR30041">
    <property type="entry name" value="ARSENATE REDUCTASE"/>
    <property type="match status" value="1"/>
</dbReference>
<dbReference type="Proteomes" id="UP001139409">
    <property type="component" value="Unassembled WGS sequence"/>
</dbReference>
<dbReference type="SUPFAM" id="SSF52833">
    <property type="entry name" value="Thioredoxin-like"/>
    <property type="match status" value="1"/>
</dbReference>
<dbReference type="RefSeq" id="WP_225697962.1">
    <property type="nucleotide sequence ID" value="NZ_JAIXNE010000002.1"/>
</dbReference>
<dbReference type="Pfam" id="PF03960">
    <property type="entry name" value="ArsC"/>
    <property type="match status" value="1"/>
</dbReference>
<comment type="caution">
    <text evidence="6">The sequence shown here is derived from an EMBL/GenBank/DDBJ whole genome shotgun (WGS) entry which is preliminary data.</text>
</comment>
<accession>A0A9X1HUP8</accession>
<evidence type="ECO:0000256" key="2">
    <source>
        <dbReference type="ARBA" id="ARBA00023002"/>
    </source>
</evidence>
<evidence type="ECO:0000313" key="5">
    <source>
        <dbReference type="EMBL" id="MCA6076029.1"/>
    </source>
</evidence>
<dbReference type="NCBIfam" id="TIGR00014">
    <property type="entry name" value="arsC"/>
    <property type="match status" value="1"/>
</dbReference>
<gene>
    <name evidence="6" type="primary">arsC</name>
    <name evidence="4" type="ORF">LDX50_08225</name>
    <name evidence="5" type="ORF">LDX50_14195</name>
    <name evidence="6" type="ORF">LDX50_19915</name>
</gene>
<proteinExistence type="inferred from homology"/>
<keyword evidence="2 6" id="KW-0560">Oxidoreductase</keyword>
<name>A0A9X1HUP8_9BACT</name>
<evidence type="ECO:0000313" key="4">
    <source>
        <dbReference type="EMBL" id="MCA6074852.1"/>
    </source>
</evidence>
<sequence length="113" mass="12939">MLTIYHNPRCRKSRETLKIIEDAGQMVQVVDYLKMPPSRGELEHIVEKLGIKPAELIRKGEAIYKEKYKNQSLTDAEWLDVLAENPILMERPVVVAGNKAVIGRPPENVKELF</sequence>
<comment type="similarity">
    <text evidence="1 3">Belongs to the ArsC family.</text>
</comment>
<evidence type="ECO:0000256" key="3">
    <source>
        <dbReference type="PROSITE-ProRule" id="PRU01282"/>
    </source>
</evidence>
<dbReference type="EMBL" id="JAIXNE010000003">
    <property type="protein sequence ID" value="MCA6076029.1"/>
    <property type="molecule type" value="Genomic_DNA"/>
</dbReference>
<evidence type="ECO:0000313" key="6">
    <source>
        <dbReference type="EMBL" id="MCA6077157.1"/>
    </source>
</evidence>
<dbReference type="PROSITE" id="PS51353">
    <property type="entry name" value="ARSC"/>
    <property type="match status" value="1"/>
</dbReference>
<evidence type="ECO:0000313" key="7">
    <source>
        <dbReference type="Proteomes" id="UP001139409"/>
    </source>
</evidence>
<dbReference type="PANTHER" id="PTHR30041:SF4">
    <property type="entry name" value="ARSENATE REDUCTASE"/>
    <property type="match status" value="1"/>
</dbReference>
<dbReference type="AlphaFoldDB" id="A0A9X1HUP8"/>
<keyword evidence="7" id="KW-1185">Reference proteome</keyword>
<dbReference type="CDD" id="cd03034">
    <property type="entry name" value="ArsC_ArsC"/>
    <property type="match status" value="1"/>
</dbReference>
<protein>
    <submittedName>
        <fullName evidence="6">Arsenate reductase (Glutaredoxin)</fullName>
        <ecNumber evidence="6">1.20.4.1</ecNumber>
    </submittedName>
</protein>